<comment type="caution">
    <text evidence="2">The sequence shown here is derived from an EMBL/GenBank/DDBJ whole genome shotgun (WGS) entry which is preliminary data.</text>
</comment>
<dbReference type="AlphaFoldDB" id="A0A9P1GDP0"/>
<proteinExistence type="predicted"/>
<gene>
    <name evidence="2" type="ORF">C1SCF055_LOCUS34917</name>
</gene>
<keyword evidence="5" id="KW-1185">Reference proteome</keyword>
<evidence type="ECO:0000259" key="1">
    <source>
        <dbReference type="Pfam" id="PF01145"/>
    </source>
</evidence>
<feature type="domain" description="Band 7" evidence="1">
    <location>
        <begin position="40"/>
        <end position="181"/>
    </location>
</feature>
<evidence type="ECO:0000313" key="5">
    <source>
        <dbReference type="Proteomes" id="UP001152797"/>
    </source>
</evidence>
<name>A0A9P1GDP0_9DINO</name>
<organism evidence="2">
    <name type="scientific">Cladocopium goreaui</name>
    <dbReference type="NCBI Taxonomy" id="2562237"/>
    <lineage>
        <taxon>Eukaryota</taxon>
        <taxon>Sar</taxon>
        <taxon>Alveolata</taxon>
        <taxon>Dinophyceae</taxon>
        <taxon>Suessiales</taxon>
        <taxon>Symbiodiniaceae</taxon>
        <taxon>Cladocopium</taxon>
    </lineage>
</organism>
<dbReference type="Pfam" id="PF01145">
    <property type="entry name" value="Band_7"/>
    <property type="match status" value="1"/>
</dbReference>
<dbReference type="InterPro" id="IPR001107">
    <property type="entry name" value="Band_7"/>
</dbReference>
<evidence type="ECO:0000313" key="4">
    <source>
        <dbReference type="EMBL" id="CAL4796877.1"/>
    </source>
</evidence>
<protein>
    <submittedName>
        <fullName evidence="4">Band 7 domain-containing protein</fullName>
    </submittedName>
</protein>
<evidence type="ECO:0000313" key="2">
    <source>
        <dbReference type="EMBL" id="CAI4009565.1"/>
    </source>
</evidence>
<dbReference type="EMBL" id="CAMXCT020004557">
    <property type="protein sequence ID" value="CAL1162940.1"/>
    <property type="molecule type" value="Genomic_DNA"/>
</dbReference>
<dbReference type="EMBL" id="CAMXCT010004557">
    <property type="protein sequence ID" value="CAI4009565.1"/>
    <property type="molecule type" value="Genomic_DNA"/>
</dbReference>
<sequence>MASRWERIGAWLKKVENQKNLARFTGGMTLSLLALSSMKRVTPGHVGLIEDWQGNLRPFIYDDSQMVLAIPIWHRIVNIRLIPVKKRFIKEYSTKDGKDVEVRLVCRLQPKVHWVPEIYYKFGKDYGRGFLEKEATVDISEVVKNYTFAELVSGSEEKVEAIAEEINLRIADACSFHKIKIAKDETSIVFLDPEGDYEE</sequence>
<accession>A0A9P1GDP0</accession>
<dbReference type="Proteomes" id="UP001152797">
    <property type="component" value="Unassembled WGS sequence"/>
</dbReference>
<dbReference type="OrthoDB" id="428964at2759"/>
<evidence type="ECO:0000313" key="3">
    <source>
        <dbReference type="EMBL" id="CAL1162940.1"/>
    </source>
</evidence>
<dbReference type="EMBL" id="CAMXCT030004557">
    <property type="protein sequence ID" value="CAL4796877.1"/>
    <property type="molecule type" value="Genomic_DNA"/>
</dbReference>
<reference evidence="2" key="1">
    <citation type="submission" date="2022-10" db="EMBL/GenBank/DDBJ databases">
        <authorList>
            <person name="Chen Y."/>
            <person name="Dougan E. K."/>
            <person name="Chan C."/>
            <person name="Rhodes N."/>
            <person name="Thang M."/>
        </authorList>
    </citation>
    <scope>NUCLEOTIDE SEQUENCE</scope>
</reference>
<reference evidence="3" key="2">
    <citation type="submission" date="2024-04" db="EMBL/GenBank/DDBJ databases">
        <authorList>
            <person name="Chen Y."/>
            <person name="Shah S."/>
            <person name="Dougan E. K."/>
            <person name="Thang M."/>
            <person name="Chan C."/>
        </authorList>
    </citation>
    <scope>NUCLEOTIDE SEQUENCE [LARGE SCALE GENOMIC DNA]</scope>
</reference>